<evidence type="ECO:0000256" key="1">
    <source>
        <dbReference type="SAM" id="Phobius"/>
    </source>
</evidence>
<keyword evidence="1" id="KW-1133">Transmembrane helix</keyword>
<sequence length="60" mass="6758">MGKRVLISAFIAAILSVVIRSILRANGIHNFLSENSTGQALIYLVIYSLIFFVFKKKSER</sequence>
<organism evidence="2 3">
    <name type="scientific">Neobacillus bataviensis</name>
    <dbReference type="NCBI Taxonomy" id="220685"/>
    <lineage>
        <taxon>Bacteria</taxon>
        <taxon>Bacillati</taxon>
        <taxon>Bacillota</taxon>
        <taxon>Bacilli</taxon>
        <taxon>Bacillales</taxon>
        <taxon>Bacillaceae</taxon>
        <taxon>Neobacillus</taxon>
    </lineage>
</organism>
<evidence type="ECO:0000313" key="2">
    <source>
        <dbReference type="EMBL" id="TWE05987.1"/>
    </source>
</evidence>
<dbReference type="EMBL" id="VIVN01000002">
    <property type="protein sequence ID" value="TWE05987.1"/>
    <property type="molecule type" value="Genomic_DNA"/>
</dbReference>
<keyword evidence="1" id="KW-0472">Membrane</keyword>
<comment type="caution">
    <text evidence="2">The sequence shown here is derived from an EMBL/GenBank/DDBJ whole genome shotgun (WGS) entry which is preliminary data.</text>
</comment>
<protein>
    <submittedName>
        <fullName evidence="2">Uncharacterized protein</fullName>
    </submittedName>
</protein>
<dbReference type="Proteomes" id="UP000319671">
    <property type="component" value="Unassembled WGS sequence"/>
</dbReference>
<reference evidence="2 3" key="1">
    <citation type="submission" date="2019-06" db="EMBL/GenBank/DDBJ databases">
        <title>Sorghum-associated microbial communities from plants grown in Nebraska, USA.</title>
        <authorList>
            <person name="Schachtman D."/>
        </authorList>
    </citation>
    <scope>NUCLEOTIDE SEQUENCE [LARGE SCALE GENOMIC DNA]</scope>
    <source>
        <strain evidence="2 3">2482</strain>
    </source>
</reference>
<accession>A0A561DRJ1</accession>
<gene>
    <name evidence="2" type="ORF">FB550_1022</name>
</gene>
<keyword evidence="3" id="KW-1185">Reference proteome</keyword>
<dbReference type="AlphaFoldDB" id="A0A561DRJ1"/>
<proteinExistence type="predicted"/>
<evidence type="ECO:0000313" key="3">
    <source>
        <dbReference type="Proteomes" id="UP000319671"/>
    </source>
</evidence>
<keyword evidence="1" id="KW-0812">Transmembrane</keyword>
<feature type="transmembrane region" description="Helical" evidence="1">
    <location>
        <begin position="36"/>
        <end position="54"/>
    </location>
</feature>
<dbReference type="RefSeq" id="WP_144562838.1">
    <property type="nucleotide sequence ID" value="NZ_VIVN01000002.1"/>
</dbReference>
<name>A0A561DRJ1_9BACI</name>